<keyword evidence="3 6" id="KW-0812">Transmembrane</keyword>
<comment type="similarity">
    <text evidence="2">Belongs to the amino acid-polyamine-organocation (APC) superfamily. Cationic amino acid transporter (CAT) (TC 2.A.3.3) family.</text>
</comment>
<dbReference type="PANTHER" id="PTHR43243:SF15">
    <property type="entry name" value="CATIONIC AMINO ACID TRANSPORTER 4, VACUOLAR"/>
    <property type="match status" value="1"/>
</dbReference>
<feature type="transmembrane region" description="Helical" evidence="6">
    <location>
        <begin position="291"/>
        <end position="313"/>
    </location>
</feature>
<feature type="transmembrane region" description="Helical" evidence="6">
    <location>
        <begin position="173"/>
        <end position="197"/>
    </location>
</feature>
<proteinExistence type="inferred from homology"/>
<evidence type="ECO:0000256" key="3">
    <source>
        <dbReference type="ARBA" id="ARBA00022692"/>
    </source>
</evidence>
<comment type="subcellular location">
    <subcellularLocation>
        <location evidence="1">Membrane</location>
        <topology evidence="1">Multi-pass membrane protein</topology>
    </subcellularLocation>
</comment>
<accession>A0A059A222</accession>
<reference evidence="7" key="1">
    <citation type="submission" date="2013-07" db="EMBL/GenBank/DDBJ databases">
        <title>The genome of Eucalyptus grandis.</title>
        <authorList>
            <person name="Schmutz J."/>
            <person name="Hayes R."/>
            <person name="Myburg A."/>
            <person name="Tuskan G."/>
            <person name="Grattapaglia D."/>
            <person name="Rokhsar D.S."/>
        </authorList>
    </citation>
    <scope>NUCLEOTIDE SEQUENCE</scope>
    <source>
        <tissue evidence="7">Leaf extractions</tissue>
    </source>
</reference>
<evidence type="ECO:0000256" key="6">
    <source>
        <dbReference type="SAM" id="Phobius"/>
    </source>
</evidence>
<feature type="transmembrane region" description="Helical" evidence="6">
    <location>
        <begin position="96"/>
        <end position="117"/>
    </location>
</feature>
<dbReference type="Gene3D" id="1.20.1740.10">
    <property type="entry name" value="Amino acid/polyamine transporter I"/>
    <property type="match status" value="1"/>
</dbReference>
<evidence type="ECO:0008006" key="8">
    <source>
        <dbReference type="Google" id="ProtNLM"/>
    </source>
</evidence>
<organism evidence="7">
    <name type="scientific">Eucalyptus grandis</name>
    <name type="common">Flooded gum</name>
    <dbReference type="NCBI Taxonomy" id="71139"/>
    <lineage>
        <taxon>Eukaryota</taxon>
        <taxon>Viridiplantae</taxon>
        <taxon>Streptophyta</taxon>
        <taxon>Embryophyta</taxon>
        <taxon>Tracheophyta</taxon>
        <taxon>Spermatophyta</taxon>
        <taxon>Magnoliopsida</taxon>
        <taxon>eudicotyledons</taxon>
        <taxon>Gunneridae</taxon>
        <taxon>Pentapetalae</taxon>
        <taxon>rosids</taxon>
        <taxon>malvids</taxon>
        <taxon>Myrtales</taxon>
        <taxon>Myrtaceae</taxon>
        <taxon>Myrtoideae</taxon>
        <taxon>Eucalypteae</taxon>
        <taxon>Eucalyptus</taxon>
    </lineage>
</organism>
<dbReference type="GO" id="GO:0022857">
    <property type="term" value="F:transmembrane transporter activity"/>
    <property type="evidence" value="ECO:0007669"/>
    <property type="project" value="InterPro"/>
</dbReference>
<evidence type="ECO:0000256" key="5">
    <source>
        <dbReference type="ARBA" id="ARBA00023136"/>
    </source>
</evidence>
<evidence type="ECO:0000256" key="2">
    <source>
        <dbReference type="ARBA" id="ARBA00008572"/>
    </source>
</evidence>
<dbReference type="Pfam" id="PF13520">
    <property type="entry name" value="AA_permease_2"/>
    <property type="match status" value="1"/>
</dbReference>
<protein>
    <recommendedName>
        <fullName evidence="8">Cationic amino acid transporter C-terminal domain-containing protein</fullName>
    </recommendedName>
</protein>
<dbReference type="InterPro" id="IPR002293">
    <property type="entry name" value="AA/rel_permease1"/>
</dbReference>
<feature type="transmembrane region" description="Helical" evidence="6">
    <location>
        <begin position="61"/>
        <end position="84"/>
    </location>
</feature>
<keyword evidence="4 6" id="KW-1133">Transmembrane helix</keyword>
<dbReference type="AlphaFoldDB" id="A0A059A222"/>
<evidence type="ECO:0000256" key="1">
    <source>
        <dbReference type="ARBA" id="ARBA00004141"/>
    </source>
</evidence>
<dbReference type="PANTHER" id="PTHR43243">
    <property type="entry name" value="INNER MEMBRANE TRANSPORTER YGJI-RELATED"/>
    <property type="match status" value="1"/>
</dbReference>
<dbReference type="Gramene" id="KCW47784">
    <property type="protein sequence ID" value="KCW47784"/>
    <property type="gene ID" value="EUGRSUZ_K01526"/>
</dbReference>
<evidence type="ECO:0000313" key="7">
    <source>
        <dbReference type="EMBL" id="KCW47784.1"/>
    </source>
</evidence>
<sequence>MPAVIGLFICRYSSVAWMIGWSLILEYTIGGSAVARGISPNLALFFGGEGKLPSFLARHTIPGIGIVVDPCAAALVVTVTVLLCIGIKESSMVQTIVTTINVSAMIFIIAAGGYIGFKTGWVGYELPNGYFPYGVTGMLGGSAVVFFSYIGFDSVTSTAEEVKNPQRDLPVGIGVALSICCILYMLVSVVIVGLVPYYALDPDTPISSTFAHYGMQWAVYILTTGAIMALCSSLMGSILPQPRILMAMARDGLLPSFFGDINRHTQVPVNSTVMTGVLAAALAFFMDVSQLAGMVSVGTLLAFTTVAVSVLIIRYVPPDEVPLTSGLQESIGSVSSQFDNDLKGTASTDIGYSVVSSKEDNQLLIETSESSIEEDIMQKPVIKGIERLTNLLLCHLHYCEESFDIIVCEFNSLRTCLLSCNSKNSPLPPAHLCPLFKLAMVTFFFASS</sequence>
<feature type="transmembrane region" description="Helical" evidence="6">
    <location>
        <begin position="129"/>
        <end position="152"/>
    </location>
</feature>
<feature type="transmembrane region" description="Helical" evidence="6">
    <location>
        <begin position="267"/>
        <end position="285"/>
    </location>
</feature>
<evidence type="ECO:0000256" key="4">
    <source>
        <dbReference type="ARBA" id="ARBA00022989"/>
    </source>
</evidence>
<gene>
    <name evidence="7" type="ORF">EUGRSUZ_K01526</name>
</gene>
<dbReference type="EMBL" id="KK198763">
    <property type="protein sequence ID" value="KCW47784.1"/>
    <property type="molecule type" value="Genomic_DNA"/>
</dbReference>
<keyword evidence="5 6" id="KW-0472">Membrane</keyword>
<feature type="transmembrane region" description="Helical" evidence="6">
    <location>
        <begin position="217"/>
        <end position="239"/>
    </location>
</feature>
<name>A0A059A222_EUCGR</name>
<dbReference type="GO" id="GO:0016020">
    <property type="term" value="C:membrane"/>
    <property type="evidence" value="ECO:0007669"/>
    <property type="project" value="UniProtKB-SubCell"/>
</dbReference>